<dbReference type="Pfam" id="PF00083">
    <property type="entry name" value="Sugar_tr"/>
    <property type="match status" value="1"/>
</dbReference>
<dbReference type="Gene3D" id="1.20.1250.20">
    <property type="entry name" value="MFS general substrate transporter like domains"/>
    <property type="match status" value="1"/>
</dbReference>
<evidence type="ECO:0000256" key="5">
    <source>
        <dbReference type="ARBA" id="ARBA00022989"/>
    </source>
</evidence>
<dbReference type="GO" id="GO:0016020">
    <property type="term" value="C:membrane"/>
    <property type="evidence" value="ECO:0007669"/>
    <property type="project" value="UniProtKB-SubCell"/>
</dbReference>
<evidence type="ECO:0000256" key="7">
    <source>
        <dbReference type="SAM" id="Phobius"/>
    </source>
</evidence>
<keyword evidence="4 7" id="KW-0812">Transmembrane</keyword>
<dbReference type="InterPro" id="IPR003663">
    <property type="entry name" value="Sugar/inositol_transpt"/>
</dbReference>
<dbReference type="InterPro" id="IPR005828">
    <property type="entry name" value="MFS_sugar_transport-like"/>
</dbReference>
<organism evidence="8 9">
    <name type="scientific">Karstenula rhodostoma CBS 690.94</name>
    <dbReference type="NCBI Taxonomy" id="1392251"/>
    <lineage>
        <taxon>Eukaryota</taxon>
        <taxon>Fungi</taxon>
        <taxon>Dikarya</taxon>
        <taxon>Ascomycota</taxon>
        <taxon>Pezizomycotina</taxon>
        <taxon>Dothideomycetes</taxon>
        <taxon>Pleosporomycetidae</taxon>
        <taxon>Pleosporales</taxon>
        <taxon>Massarineae</taxon>
        <taxon>Didymosphaeriaceae</taxon>
        <taxon>Karstenula</taxon>
    </lineage>
</organism>
<name>A0A9P4PFQ1_9PLEO</name>
<dbReference type="Proteomes" id="UP000799764">
    <property type="component" value="Unassembled WGS sequence"/>
</dbReference>
<evidence type="ECO:0000313" key="9">
    <source>
        <dbReference type="Proteomes" id="UP000799764"/>
    </source>
</evidence>
<protein>
    <submittedName>
        <fullName evidence="8">MFS general substrate transporter</fullName>
    </submittedName>
</protein>
<dbReference type="SUPFAM" id="SSF103473">
    <property type="entry name" value="MFS general substrate transporter"/>
    <property type="match status" value="1"/>
</dbReference>
<dbReference type="InterPro" id="IPR050360">
    <property type="entry name" value="MFS_Sugar_Transporters"/>
</dbReference>
<feature type="transmembrane region" description="Helical" evidence="7">
    <location>
        <begin position="192"/>
        <end position="213"/>
    </location>
</feature>
<proteinExistence type="inferred from homology"/>
<sequence>MQRSTLGNFRAYWLGTVVLGGVLTPQSFTSSFRCDTAQKTRVNSLAVGLQQLGASLGARAVIQTIDNHTMGTFHAGRIIAGEGLGSATVVHLRGQIASLFQLKYTIAPPTKGQCNGRILSACNSAALLGLDMLTLKESTRWLTRKGRHEKSWETLKWVRASDSEEVAAEIDKNRIGVEIEAQLLEWLNFKRIFTAFAVFAAWQATGATAFAYFGQQYFELLLGPGDKYLLLAAISGAFEIVASETSIFFFSERVGRRQVLIWGAVFMAACQTSCAAVVKNTPAPSNGNTTPSDIATVALIHLFVIAYNFGRGPFPWPYISEIFPSRIRELGVAVGVSSQWLLNFIFLLVAPYMIEDMGWGTFLI</sequence>
<dbReference type="OrthoDB" id="6612291at2759"/>
<keyword evidence="6 7" id="KW-0472">Membrane</keyword>
<dbReference type="PANTHER" id="PTHR48022:SF25">
    <property type="entry name" value="QUINATE TRANSPORTER, PUTATIVE (AFU_ORTHOLOGUE AFUA_5G12950)-RELATED"/>
    <property type="match status" value="1"/>
</dbReference>
<feature type="transmembrane region" description="Helical" evidence="7">
    <location>
        <begin position="330"/>
        <end position="354"/>
    </location>
</feature>
<comment type="similarity">
    <text evidence="2">Belongs to the major facilitator superfamily. Sugar transporter (TC 2.A.1.1) family.</text>
</comment>
<evidence type="ECO:0000313" key="8">
    <source>
        <dbReference type="EMBL" id="KAF2443132.1"/>
    </source>
</evidence>
<evidence type="ECO:0000256" key="3">
    <source>
        <dbReference type="ARBA" id="ARBA00022448"/>
    </source>
</evidence>
<dbReference type="PANTHER" id="PTHR48022">
    <property type="entry name" value="PLASTIDIC GLUCOSE TRANSPORTER 4"/>
    <property type="match status" value="1"/>
</dbReference>
<feature type="transmembrane region" description="Helical" evidence="7">
    <location>
        <begin position="228"/>
        <end position="250"/>
    </location>
</feature>
<reference evidence="8" key="1">
    <citation type="journal article" date="2020" name="Stud. Mycol.">
        <title>101 Dothideomycetes genomes: a test case for predicting lifestyles and emergence of pathogens.</title>
        <authorList>
            <person name="Haridas S."/>
            <person name="Albert R."/>
            <person name="Binder M."/>
            <person name="Bloem J."/>
            <person name="Labutti K."/>
            <person name="Salamov A."/>
            <person name="Andreopoulos B."/>
            <person name="Baker S."/>
            <person name="Barry K."/>
            <person name="Bills G."/>
            <person name="Bluhm B."/>
            <person name="Cannon C."/>
            <person name="Castanera R."/>
            <person name="Culley D."/>
            <person name="Daum C."/>
            <person name="Ezra D."/>
            <person name="Gonzalez J."/>
            <person name="Henrissat B."/>
            <person name="Kuo A."/>
            <person name="Liang C."/>
            <person name="Lipzen A."/>
            <person name="Lutzoni F."/>
            <person name="Magnuson J."/>
            <person name="Mondo S."/>
            <person name="Nolan M."/>
            <person name="Ohm R."/>
            <person name="Pangilinan J."/>
            <person name="Park H.-J."/>
            <person name="Ramirez L."/>
            <person name="Alfaro M."/>
            <person name="Sun H."/>
            <person name="Tritt A."/>
            <person name="Yoshinaga Y."/>
            <person name="Zwiers L.-H."/>
            <person name="Turgeon B."/>
            <person name="Goodwin S."/>
            <person name="Spatafora J."/>
            <person name="Crous P."/>
            <person name="Grigoriev I."/>
        </authorList>
    </citation>
    <scope>NUCLEOTIDE SEQUENCE</scope>
    <source>
        <strain evidence="8">CBS 690.94</strain>
    </source>
</reference>
<keyword evidence="9" id="KW-1185">Reference proteome</keyword>
<accession>A0A9P4PFQ1</accession>
<comment type="subcellular location">
    <subcellularLocation>
        <location evidence="1">Membrane</location>
        <topology evidence="1">Multi-pass membrane protein</topology>
    </subcellularLocation>
</comment>
<evidence type="ECO:0000256" key="2">
    <source>
        <dbReference type="ARBA" id="ARBA00010992"/>
    </source>
</evidence>
<evidence type="ECO:0000256" key="4">
    <source>
        <dbReference type="ARBA" id="ARBA00022692"/>
    </source>
</evidence>
<comment type="caution">
    <text evidence="8">The sequence shown here is derived from an EMBL/GenBank/DDBJ whole genome shotgun (WGS) entry which is preliminary data.</text>
</comment>
<evidence type="ECO:0000256" key="6">
    <source>
        <dbReference type="ARBA" id="ARBA00023136"/>
    </source>
</evidence>
<dbReference type="EMBL" id="MU001503">
    <property type="protein sequence ID" value="KAF2443132.1"/>
    <property type="molecule type" value="Genomic_DNA"/>
</dbReference>
<dbReference type="GO" id="GO:0005351">
    <property type="term" value="F:carbohydrate:proton symporter activity"/>
    <property type="evidence" value="ECO:0007669"/>
    <property type="project" value="TreeGrafter"/>
</dbReference>
<dbReference type="AlphaFoldDB" id="A0A9P4PFQ1"/>
<keyword evidence="5 7" id="KW-1133">Transmembrane helix</keyword>
<dbReference type="InterPro" id="IPR036259">
    <property type="entry name" value="MFS_trans_sf"/>
</dbReference>
<gene>
    <name evidence="8" type="ORF">P171DRAFT_455986</name>
</gene>
<evidence type="ECO:0000256" key="1">
    <source>
        <dbReference type="ARBA" id="ARBA00004141"/>
    </source>
</evidence>
<keyword evidence="3" id="KW-0813">Transport</keyword>
<feature type="transmembrane region" description="Helical" evidence="7">
    <location>
        <begin position="259"/>
        <end position="278"/>
    </location>
</feature>
<feature type="transmembrane region" description="Helical" evidence="7">
    <location>
        <begin position="290"/>
        <end position="309"/>
    </location>
</feature>
<dbReference type="PRINTS" id="PR00171">
    <property type="entry name" value="SUGRTRNSPORT"/>
</dbReference>